<dbReference type="Pfam" id="PF18955">
    <property type="entry name" value="DUF5698"/>
    <property type="match status" value="1"/>
</dbReference>
<reference evidence="6 7" key="1">
    <citation type="journal article" date="2019" name="Int. J. Syst. Evol. Microbiol.">
        <title>The Global Catalogue of Microorganisms (GCM) 10K type strain sequencing project: providing services to taxonomists for standard genome sequencing and annotation.</title>
        <authorList>
            <consortium name="The Broad Institute Genomics Platform"/>
            <consortium name="The Broad Institute Genome Sequencing Center for Infectious Disease"/>
            <person name="Wu L."/>
            <person name="Ma J."/>
        </authorList>
    </citation>
    <scope>NUCLEOTIDE SEQUENCE [LARGE SCALE GENOMIC DNA]</scope>
    <source>
        <strain evidence="6 7">JCM 1405</strain>
    </source>
</reference>
<evidence type="ECO:0000259" key="5">
    <source>
        <dbReference type="Pfam" id="PF18955"/>
    </source>
</evidence>
<evidence type="ECO:0000313" key="7">
    <source>
        <dbReference type="Proteomes" id="UP001500339"/>
    </source>
</evidence>
<gene>
    <name evidence="6" type="ORF">GCM10008905_09200</name>
</gene>
<keyword evidence="1" id="KW-1003">Cell membrane</keyword>
<name>A0ABN1ISJ5_9CLOT</name>
<comment type="caution">
    <text evidence="6">The sequence shown here is derived from an EMBL/GenBank/DDBJ whole genome shotgun (WGS) entry which is preliminary data.</text>
</comment>
<proteinExistence type="predicted"/>
<dbReference type="InterPro" id="IPR044035">
    <property type="entry name" value="DUF5698"/>
</dbReference>
<evidence type="ECO:0000256" key="4">
    <source>
        <dbReference type="ARBA" id="ARBA00023136"/>
    </source>
</evidence>
<feature type="domain" description="DUF5698" evidence="5">
    <location>
        <begin position="24"/>
        <end position="79"/>
    </location>
</feature>
<evidence type="ECO:0000256" key="1">
    <source>
        <dbReference type="ARBA" id="ARBA00022475"/>
    </source>
</evidence>
<dbReference type="InterPro" id="IPR022930">
    <property type="entry name" value="UPF0316"/>
</dbReference>
<evidence type="ECO:0000256" key="2">
    <source>
        <dbReference type="ARBA" id="ARBA00022692"/>
    </source>
</evidence>
<evidence type="ECO:0000256" key="3">
    <source>
        <dbReference type="ARBA" id="ARBA00022989"/>
    </source>
</evidence>
<keyword evidence="7" id="KW-1185">Reference proteome</keyword>
<accession>A0ABN1ISJ5</accession>
<protein>
    <recommendedName>
        <fullName evidence="5">DUF5698 domain-containing protein</fullName>
    </recommendedName>
</protein>
<sequence length="194" mass="21353">MTQNLILTLLGLFLVTAFTNVLATLKSILMAKRIMNPVYVLVFADSIIFATVVGKVTSSEGITFGIAYALGKTLGVYMGNKIEERLALGILEVDVFLNNKVKMMEISEKLREEGYTVNDFLAGGINGDKRYKIEIVIARKEFKVLLDIMDKCGVTDPTLKIKNLNKVEGKITATRDIRKGSDSPGGLIPNVKYS</sequence>
<keyword evidence="2" id="KW-0812">Transmembrane</keyword>
<organism evidence="6 7">
    <name type="scientific">Clostridium malenominatum</name>
    <dbReference type="NCBI Taxonomy" id="1539"/>
    <lineage>
        <taxon>Bacteria</taxon>
        <taxon>Bacillati</taxon>
        <taxon>Bacillota</taxon>
        <taxon>Clostridia</taxon>
        <taxon>Eubacteriales</taxon>
        <taxon>Clostridiaceae</taxon>
        <taxon>Clostridium</taxon>
    </lineage>
</organism>
<keyword evidence="3" id="KW-1133">Transmembrane helix</keyword>
<evidence type="ECO:0000313" key="6">
    <source>
        <dbReference type="EMBL" id="GAA0720230.1"/>
    </source>
</evidence>
<dbReference type="PANTHER" id="PTHR40060:SF1">
    <property type="entry name" value="UPF0316 PROTEIN YEBE"/>
    <property type="match status" value="1"/>
</dbReference>
<dbReference type="Proteomes" id="UP001500339">
    <property type="component" value="Unassembled WGS sequence"/>
</dbReference>
<dbReference type="PANTHER" id="PTHR40060">
    <property type="entry name" value="UPF0316 PROTEIN YEBE"/>
    <property type="match status" value="1"/>
</dbReference>
<keyword evidence="4" id="KW-0472">Membrane</keyword>
<dbReference type="EMBL" id="BAAACF010000001">
    <property type="protein sequence ID" value="GAA0720230.1"/>
    <property type="molecule type" value="Genomic_DNA"/>
</dbReference>
<dbReference type="RefSeq" id="WP_343767165.1">
    <property type="nucleotide sequence ID" value="NZ_BAAACF010000001.1"/>
</dbReference>